<dbReference type="GO" id="GO:0006412">
    <property type="term" value="P:translation"/>
    <property type="evidence" value="ECO:0007669"/>
    <property type="project" value="UniProtKB-UniRule"/>
</dbReference>
<accession>A0A370GHR8</accession>
<dbReference type="HAMAP" id="MF_00163">
    <property type="entry name" value="Pep_deformylase"/>
    <property type="match status" value="1"/>
</dbReference>
<comment type="catalytic activity">
    <reaction evidence="2">
        <text>N-terminal N-formyl-L-methionyl-[peptide] + H2O = N-terminal L-methionyl-[peptide] + formate</text>
        <dbReference type="Rhea" id="RHEA:24420"/>
        <dbReference type="Rhea" id="RHEA-COMP:10639"/>
        <dbReference type="Rhea" id="RHEA-COMP:10640"/>
        <dbReference type="ChEBI" id="CHEBI:15377"/>
        <dbReference type="ChEBI" id="CHEBI:15740"/>
        <dbReference type="ChEBI" id="CHEBI:49298"/>
        <dbReference type="ChEBI" id="CHEBI:64731"/>
        <dbReference type="EC" id="3.5.1.88"/>
    </reaction>
</comment>
<dbReference type="Pfam" id="PF01327">
    <property type="entry name" value="Pep_deformylase"/>
    <property type="match status" value="1"/>
</dbReference>
<dbReference type="Gene3D" id="3.90.45.10">
    <property type="entry name" value="Peptide deformylase"/>
    <property type="match status" value="1"/>
</dbReference>
<name>A0A370GHR8_9COXI</name>
<evidence type="ECO:0000256" key="1">
    <source>
        <dbReference type="ARBA" id="ARBA00010759"/>
    </source>
</evidence>
<keyword evidence="2" id="KW-0648">Protein biosynthesis</keyword>
<dbReference type="PANTHER" id="PTHR10458:SF22">
    <property type="entry name" value="PEPTIDE DEFORMYLASE"/>
    <property type="match status" value="1"/>
</dbReference>
<dbReference type="RefSeq" id="WP_114834381.1">
    <property type="nucleotide sequence ID" value="NZ_LR699114.1"/>
</dbReference>
<comment type="function">
    <text evidence="2">Removes the formyl group from the N-terminal Met of newly synthesized proteins. Requires at least a dipeptide for an efficient rate of reaction. N-terminal L-methionine is a prerequisite for activity but the enzyme has broad specificity at other positions.</text>
</comment>
<keyword evidence="2" id="KW-0378">Hydrolase</keyword>
<gene>
    <name evidence="2" type="primary">def</name>
    <name evidence="3" type="ORF">C8D86_1111</name>
</gene>
<evidence type="ECO:0000313" key="3">
    <source>
        <dbReference type="EMBL" id="RDI43345.1"/>
    </source>
</evidence>
<keyword evidence="2" id="KW-0479">Metal-binding</keyword>
<keyword evidence="2" id="KW-0408">Iron</keyword>
<feature type="binding site" evidence="2">
    <location>
        <position position="111"/>
    </location>
    <ligand>
        <name>Fe cation</name>
        <dbReference type="ChEBI" id="CHEBI:24875"/>
    </ligand>
</feature>
<keyword evidence="4" id="KW-1185">Reference proteome</keyword>
<dbReference type="CDD" id="cd00487">
    <property type="entry name" value="Pep_deformylase"/>
    <property type="match status" value="1"/>
</dbReference>
<reference evidence="3 4" key="1">
    <citation type="submission" date="2018-07" db="EMBL/GenBank/DDBJ databases">
        <title>Genomic Encyclopedia of Type Strains, Phase IV (KMG-IV): sequencing the most valuable type-strain genomes for metagenomic binning, comparative biology and taxonomic classification.</title>
        <authorList>
            <person name="Goeker M."/>
        </authorList>
    </citation>
    <scope>NUCLEOTIDE SEQUENCE [LARGE SCALE GENOMIC DNA]</scope>
    <source>
        <strain evidence="3 4">DSM 16500</strain>
    </source>
</reference>
<feature type="active site" evidence="2">
    <location>
        <position position="154"/>
    </location>
</feature>
<dbReference type="SUPFAM" id="SSF56420">
    <property type="entry name" value="Peptide deformylase"/>
    <property type="match status" value="1"/>
</dbReference>
<dbReference type="EC" id="3.5.1.88" evidence="2"/>
<dbReference type="AlphaFoldDB" id="A0A370GHR8"/>
<organism evidence="3 4">
    <name type="scientific">Aquicella lusitana</name>
    <dbReference type="NCBI Taxonomy" id="254246"/>
    <lineage>
        <taxon>Bacteria</taxon>
        <taxon>Pseudomonadati</taxon>
        <taxon>Pseudomonadota</taxon>
        <taxon>Gammaproteobacteria</taxon>
        <taxon>Legionellales</taxon>
        <taxon>Coxiellaceae</taxon>
        <taxon>Aquicella</taxon>
    </lineage>
</organism>
<dbReference type="PRINTS" id="PR01576">
    <property type="entry name" value="PDEFORMYLASE"/>
</dbReference>
<proteinExistence type="inferred from homology"/>
<dbReference type="Proteomes" id="UP000254720">
    <property type="component" value="Unassembled WGS sequence"/>
</dbReference>
<feature type="binding site" evidence="2">
    <location>
        <position position="157"/>
    </location>
    <ligand>
        <name>Fe cation</name>
        <dbReference type="ChEBI" id="CHEBI:24875"/>
    </ligand>
</feature>
<dbReference type="GO" id="GO:0046872">
    <property type="term" value="F:metal ion binding"/>
    <property type="evidence" value="ECO:0007669"/>
    <property type="project" value="UniProtKB-KW"/>
</dbReference>
<dbReference type="GO" id="GO:0042586">
    <property type="term" value="F:peptide deformylase activity"/>
    <property type="evidence" value="ECO:0007669"/>
    <property type="project" value="UniProtKB-UniRule"/>
</dbReference>
<dbReference type="OrthoDB" id="9804313at2"/>
<dbReference type="InterPro" id="IPR023635">
    <property type="entry name" value="Peptide_deformylase"/>
</dbReference>
<dbReference type="PIRSF" id="PIRSF004749">
    <property type="entry name" value="Pep_def"/>
    <property type="match status" value="1"/>
</dbReference>
<feature type="binding site" evidence="2">
    <location>
        <position position="153"/>
    </location>
    <ligand>
        <name>Fe cation</name>
        <dbReference type="ChEBI" id="CHEBI:24875"/>
    </ligand>
</feature>
<comment type="similarity">
    <text evidence="1 2">Belongs to the polypeptide deformylase family.</text>
</comment>
<dbReference type="InterPro" id="IPR036821">
    <property type="entry name" value="Peptide_deformylase_sf"/>
</dbReference>
<sequence length="195" mass="22228">MKLQLVTHDLADHRVLREPAREVSFPLDEEIRQFIEELRVFFSDLESPLGKPAGLAATQVGMPLRIAIIQVPPEAKRIRKEVYDTLPPTVLINPVYFPILEEGKNKDWEGCYSVTDKMGEVYRYTAIHYEACDGNGKTITGTARGFLARLIQHEVGHLNGELYIDLLSEDCRFGSLEKMLAIRREEMGNNKLNKK</sequence>
<dbReference type="PANTHER" id="PTHR10458">
    <property type="entry name" value="PEPTIDE DEFORMYLASE"/>
    <property type="match status" value="1"/>
</dbReference>
<evidence type="ECO:0000256" key="2">
    <source>
        <dbReference type="HAMAP-Rule" id="MF_00163"/>
    </source>
</evidence>
<protein>
    <recommendedName>
        <fullName evidence="2">Peptide deformylase</fullName>
        <shortName evidence="2">PDF</shortName>
        <ecNumber evidence="2">3.5.1.88</ecNumber>
    </recommendedName>
    <alternativeName>
        <fullName evidence="2">Polypeptide deformylase</fullName>
    </alternativeName>
</protein>
<evidence type="ECO:0000313" key="4">
    <source>
        <dbReference type="Proteomes" id="UP000254720"/>
    </source>
</evidence>
<comment type="cofactor">
    <cofactor evidence="2">
        <name>Fe(2+)</name>
        <dbReference type="ChEBI" id="CHEBI:29033"/>
    </cofactor>
    <text evidence="2">Binds 1 Fe(2+) ion.</text>
</comment>
<dbReference type="EMBL" id="QQAX01000011">
    <property type="protein sequence ID" value="RDI43345.1"/>
    <property type="molecule type" value="Genomic_DNA"/>
</dbReference>
<comment type="caution">
    <text evidence="3">The sequence shown here is derived from an EMBL/GenBank/DDBJ whole genome shotgun (WGS) entry which is preliminary data.</text>
</comment>